<keyword evidence="3" id="KW-1185">Reference proteome</keyword>
<proteinExistence type="predicted"/>
<evidence type="ECO:0000313" key="3">
    <source>
        <dbReference type="Proteomes" id="UP000017836"/>
    </source>
</evidence>
<evidence type="ECO:0000313" key="2">
    <source>
        <dbReference type="EMBL" id="ERM96784.1"/>
    </source>
</evidence>
<dbReference type="EMBL" id="KI396891">
    <property type="protein sequence ID" value="ERM96784.1"/>
    <property type="molecule type" value="Genomic_DNA"/>
</dbReference>
<organism evidence="2 3">
    <name type="scientific">Amborella trichopoda</name>
    <dbReference type="NCBI Taxonomy" id="13333"/>
    <lineage>
        <taxon>Eukaryota</taxon>
        <taxon>Viridiplantae</taxon>
        <taxon>Streptophyta</taxon>
        <taxon>Embryophyta</taxon>
        <taxon>Tracheophyta</taxon>
        <taxon>Spermatophyta</taxon>
        <taxon>Magnoliopsida</taxon>
        <taxon>Amborellales</taxon>
        <taxon>Amborellaceae</taxon>
        <taxon>Amborella</taxon>
    </lineage>
</organism>
<evidence type="ECO:0000256" key="1">
    <source>
        <dbReference type="SAM" id="MobiDB-lite"/>
    </source>
</evidence>
<reference evidence="3" key="1">
    <citation type="journal article" date="2013" name="Science">
        <title>The Amborella genome and the evolution of flowering plants.</title>
        <authorList>
            <consortium name="Amborella Genome Project"/>
        </authorList>
    </citation>
    <scope>NUCLEOTIDE SEQUENCE [LARGE SCALE GENOMIC DNA]</scope>
</reference>
<dbReference type="AlphaFoldDB" id="U5CUA3"/>
<dbReference type="Gramene" id="ERM96784">
    <property type="protein sequence ID" value="ERM96784"/>
    <property type="gene ID" value="AMTR_s04985p00002830"/>
</dbReference>
<dbReference type="Proteomes" id="UP000017836">
    <property type="component" value="Unassembled WGS sequence"/>
</dbReference>
<feature type="non-terminal residue" evidence="2">
    <location>
        <position position="61"/>
    </location>
</feature>
<gene>
    <name evidence="2" type="ORF">AMTR_s04985p00002830</name>
</gene>
<protein>
    <submittedName>
        <fullName evidence="2">Uncharacterized protein</fullName>
    </submittedName>
</protein>
<dbReference type="HOGENOM" id="CLU_2929560_0_0_1"/>
<sequence>MPNKLCVTLEANPGPTLPFPSFQVQAASRSYGLPLRKGAPLRFGAPTSPFPATPPCSGRKQ</sequence>
<accession>U5CUA3</accession>
<name>U5CUA3_AMBTC</name>
<feature type="region of interest" description="Disordered" evidence="1">
    <location>
        <begin position="42"/>
        <end position="61"/>
    </location>
</feature>